<reference evidence="2" key="2">
    <citation type="submission" date="2020-02" db="EMBL/GenBank/DDBJ databases">
        <authorList>
            <person name="Gilchrist C.L.M."/>
            <person name="Chooi Y.-H."/>
        </authorList>
    </citation>
    <scope>NUCLEOTIDE SEQUENCE</scope>
    <source>
        <strain evidence="2">MST-FP2251</strain>
    </source>
</reference>
<organism evidence="2 3">
    <name type="scientific">Aspergillus nanangensis</name>
    <dbReference type="NCBI Taxonomy" id="2582783"/>
    <lineage>
        <taxon>Eukaryota</taxon>
        <taxon>Fungi</taxon>
        <taxon>Dikarya</taxon>
        <taxon>Ascomycota</taxon>
        <taxon>Pezizomycotina</taxon>
        <taxon>Eurotiomycetes</taxon>
        <taxon>Eurotiomycetidae</taxon>
        <taxon>Eurotiales</taxon>
        <taxon>Aspergillaceae</taxon>
        <taxon>Aspergillus</taxon>
        <taxon>Aspergillus subgen. Circumdati</taxon>
    </lineage>
</organism>
<dbReference type="Proteomes" id="UP001194746">
    <property type="component" value="Unassembled WGS sequence"/>
</dbReference>
<reference evidence="2" key="1">
    <citation type="journal article" date="2019" name="Beilstein J. Org. Chem.">
        <title>Nanangenines: drimane sesquiterpenoids as the dominant metabolite cohort of a novel Australian fungus, Aspergillus nanangensis.</title>
        <authorList>
            <person name="Lacey H.J."/>
            <person name="Gilchrist C.L.M."/>
            <person name="Crombie A."/>
            <person name="Kalaitzis J.A."/>
            <person name="Vuong D."/>
            <person name="Rutledge P.J."/>
            <person name="Turner P."/>
            <person name="Pitt J.I."/>
            <person name="Lacey E."/>
            <person name="Chooi Y.H."/>
            <person name="Piggott A.M."/>
        </authorList>
    </citation>
    <scope>NUCLEOTIDE SEQUENCE</scope>
    <source>
        <strain evidence="2">MST-FP2251</strain>
    </source>
</reference>
<gene>
    <name evidence="2" type="ORF">FE257_001779</name>
</gene>
<accession>A0AAD4CEP9</accession>
<protein>
    <submittedName>
        <fullName evidence="2">Uncharacterized protein</fullName>
    </submittedName>
</protein>
<feature type="compositionally biased region" description="Polar residues" evidence="1">
    <location>
        <begin position="8"/>
        <end position="44"/>
    </location>
</feature>
<dbReference type="AlphaFoldDB" id="A0AAD4CEP9"/>
<sequence>MDDKSCLGNETNMPFASKDTTSRFSQASSGQQQQNPSTTSSKKSQFPGDWNIEQELETTVDKNGNPVPDAAFTDGKMMSSGQKGPGEADPYLASTMDAEDFE</sequence>
<proteinExistence type="predicted"/>
<comment type="caution">
    <text evidence="2">The sequence shown here is derived from an EMBL/GenBank/DDBJ whole genome shotgun (WGS) entry which is preliminary data.</text>
</comment>
<evidence type="ECO:0000256" key="1">
    <source>
        <dbReference type="SAM" id="MobiDB-lite"/>
    </source>
</evidence>
<dbReference type="EMBL" id="VCAU01000122">
    <property type="protein sequence ID" value="KAF9884448.1"/>
    <property type="molecule type" value="Genomic_DNA"/>
</dbReference>
<name>A0AAD4CEP9_ASPNN</name>
<evidence type="ECO:0000313" key="3">
    <source>
        <dbReference type="Proteomes" id="UP001194746"/>
    </source>
</evidence>
<evidence type="ECO:0000313" key="2">
    <source>
        <dbReference type="EMBL" id="KAF9884448.1"/>
    </source>
</evidence>
<keyword evidence="3" id="KW-1185">Reference proteome</keyword>
<feature type="region of interest" description="Disordered" evidence="1">
    <location>
        <begin position="1"/>
        <end position="102"/>
    </location>
</feature>